<protein>
    <submittedName>
        <fullName evidence="3">Uncharacterized protein</fullName>
    </submittedName>
</protein>
<feature type="region of interest" description="Disordered" evidence="1">
    <location>
        <begin position="66"/>
        <end position="86"/>
    </location>
</feature>
<reference evidence="2" key="1">
    <citation type="submission" date="2022-06" db="EMBL/GenBank/DDBJ databases">
        <authorList>
            <person name="Berger JAMES D."/>
            <person name="Berger JAMES D."/>
        </authorList>
    </citation>
    <scope>NUCLEOTIDE SEQUENCE [LARGE SCALE GENOMIC DNA]</scope>
</reference>
<evidence type="ECO:0000256" key="1">
    <source>
        <dbReference type="SAM" id="MobiDB-lite"/>
    </source>
</evidence>
<accession>A0AA85JJS7</accession>
<sequence>MNNNNSNDDNKGEAIQGTSNVEWSPEEKCLYEVLAPLFIPYGHPSFNLHNWCCKMSQLLGMKKSSDITTSRQIPPTVSYKNDNQNI</sequence>
<dbReference type="WBParaSite" id="TREG1_29050.1">
    <property type="protein sequence ID" value="TREG1_29050.1"/>
    <property type="gene ID" value="TREG1_29050"/>
</dbReference>
<feature type="region of interest" description="Disordered" evidence="1">
    <location>
        <begin position="1"/>
        <end position="21"/>
    </location>
</feature>
<keyword evidence="2" id="KW-1185">Reference proteome</keyword>
<dbReference type="Proteomes" id="UP000050795">
    <property type="component" value="Unassembled WGS sequence"/>
</dbReference>
<name>A0AA85JJS7_TRIRE</name>
<dbReference type="AlphaFoldDB" id="A0AA85JJS7"/>
<proteinExistence type="predicted"/>
<reference evidence="3" key="2">
    <citation type="submission" date="2023-11" db="UniProtKB">
        <authorList>
            <consortium name="WormBaseParasite"/>
        </authorList>
    </citation>
    <scope>IDENTIFICATION</scope>
</reference>
<evidence type="ECO:0000313" key="2">
    <source>
        <dbReference type="Proteomes" id="UP000050795"/>
    </source>
</evidence>
<organism evidence="2 3">
    <name type="scientific">Trichobilharzia regenti</name>
    <name type="common">Nasal bird schistosome</name>
    <dbReference type="NCBI Taxonomy" id="157069"/>
    <lineage>
        <taxon>Eukaryota</taxon>
        <taxon>Metazoa</taxon>
        <taxon>Spiralia</taxon>
        <taxon>Lophotrochozoa</taxon>
        <taxon>Platyhelminthes</taxon>
        <taxon>Trematoda</taxon>
        <taxon>Digenea</taxon>
        <taxon>Strigeidida</taxon>
        <taxon>Schistosomatoidea</taxon>
        <taxon>Schistosomatidae</taxon>
        <taxon>Trichobilharzia</taxon>
    </lineage>
</organism>
<evidence type="ECO:0000313" key="3">
    <source>
        <dbReference type="WBParaSite" id="TREG1_29050.1"/>
    </source>
</evidence>